<dbReference type="InterPro" id="IPR009081">
    <property type="entry name" value="PP-bd_ACP"/>
</dbReference>
<evidence type="ECO:0000256" key="1">
    <source>
        <dbReference type="ARBA" id="ARBA00001957"/>
    </source>
</evidence>
<dbReference type="Pfam" id="PF00501">
    <property type="entry name" value="AMP-binding"/>
    <property type="match status" value="1"/>
</dbReference>
<evidence type="ECO:0000256" key="2">
    <source>
        <dbReference type="ARBA" id="ARBA00022450"/>
    </source>
</evidence>
<dbReference type="InterPro" id="IPR000873">
    <property type="entry name" value="AMP-dep_synth/lig_dom"/>
</dbReference>
<evidence type="ECO:0000256" key="4">
    <source>
        <dbReference type="SAM" id="MobiDB-lite"/>
    </source>
</evidence>
<dbReference type="PANTHER" id="PTHR45527:SF1">
    <property type="entry name" value="FATTY ACID SYNTHASE"/>
    <property type="match status" value="1"/>
</dbReference>
<dbReference type="PROSITE" id="PS00012">
    <property type="entry name" value="PHOSPHOPANTETHEINE"/>
    <property type="match status" value="1"/>
</dbReference>
<gene>
    <name evidence="6" type="ORF">FED44_25430</name>
</gene>
<dbReference type="Proteomes" id="UP000309033">
    <property type="component" value="Unassembled WGS sequence"/>
</dbReference>
<organism evidence="6 7">
    <name type="scientific">Microbispora triticiradicis</name>
    <dbReference type="NCBI Taxonomy" id="2200763"/>
    <lineage>
        <taxon>Bacteria</taxon>
        <taxon>Bacillati</taxon>
        <taxon>Actinomycetota</taxon>
        <taxon>Actinomycetes</taxon>
        <taxon>Streptosporangiales</taxon>
        <taxon>Streptosporangiaceae</taxon>
        <taxon>Microbispora</taxon>
    </lineage>
</organism>
<dbReference type="OrthoDB" id="3802848at2"/>
<keyword evidence="7" id="KW-1185">Reference proteome</keyword>
<proteinExistence type="predicted"/>
<evidence type="ECO:0000313" key="6">
    <source>
        <dbReference type="EMBL" id="TLP55774.1"/>
    </source>
</evidence>
<comment type="cofactor">
    <cofactor evidence="1">
        <name>pantetheine 4'-phosphate</name>
        <dbReference type="ChEBI" id="CHEBI:47942"/>
    </cofactor>
</comment>
<reference evidence="6" key="1">
    <citation type="submission" date="2019-05" db="EMBL/GenBank/DDBJ databases">
        <title>Isolation, diversity and antifungal activity of Actinobacteria from wheat.</title>
        <authorList>
            <person name="Yu B."/>
        </authorList>
    </citation>
    <scope>NUCLEOTIDE SEQUENCE [LARGE SCALE GENOMIC DNA]</scope>
    <source>
        <strain evidence="6">NEAU-HEGS1-5</strain>
    </source>
</reference>
<dbReference type="SUPFAM" id="SSF47336">
    <property type="entry name" value="ACP-like"/>
    <property type="match status" value="1"/>
</dbReference>
<dbReference type="AlphaFoldDB" id="A0A5R8YR68"/>
<evidence type="ECO:0000256" key="3">
    <source>
        <dbReference type="ARBA" id="ARBA00022553"/>
    </source>
</evidence>
<name>A0A5R8YR68_9ACTN</name>
<accession>A0A5R8YR68</accession>
<dbReference type="InterPro" id="IPR006162">
    <property type="entry name" value="Ppantetheine_attach_site"/>
</dbReference>
<dbReference type="EMBL" id="VANP01000010">
    <property type="protein sequence ID" value="TLP55774.1"/>
    <property type="molecule type" value="Genomic_DNA"/>
</dbReference>
<dbReference type="GO" id="GO:0044550">
    <property type="term" value="P:secondary metabolite biosynthetic process"/>
    <property type="evidence" value="ECO:0007669"/>
    <property type="project" value="TreeGrafter"/>
</dbReference>
<dbReference type="PANTHER" id="PTHR45527">
    <property type="entry name" value="NONRIBOSOMAL PEPTIDE SYNTHETASE"/>
    <property type="match status" value="1"/>
</dbReference>
<dbReference type="InterPro" id="IPR025110">
    <property type="entry name" value="AMP-bd_C"/>
</dbReference>
<dbReference type="GO" id="GO:0072330">
    <property type="term" value="P:monocarboxylic acid biosynthetic process"/>
    <property type="evidence" value="ECO:0007669"/>
    <property type="project" value="UniProtKB-ARBA"/>
</dbReference>
<dbReference type="GO" id="GO:0043041">
    <property type="term" value="P:amino acid activation for nonribosomal peptide biosynthetic process"/>
    <property type="evidence" value="ECO:0007669"/>
    <property type="project" value="TreeGrafter"/>
</dbReference>
<dbReference type="FunFam" id="1.10.1200.10:FF:000016">
    <property type="entry name" value="Non-ribosomal peptide synthase"/>
    <property type="match status" value="1"/>
</dbReference>
<dbReference type="GO" id="GO:0005737">
    <property type="term" value="C:cytoplasm"/>
    <property type="evidence" value="ECO:0007669"/>
    <property type="project" value="TreeGrafter"/>
</dbReference>
<dbReference type="InterPro" id="IPR029058">
    <property type="entry name" value="AB_hydrolase_fold"/>
</dbReference>
<dbReference type="SUPFAM" id="SSF56801">
    <property type="entry name" value="Acetyl-CoA synthetase-like"/>
    <property type="match status" value="1"/>
</dbReference>
<dbReference type="Pfam" id="PF13193">
    <property type="entry name" value="AMP-binding_C"/>
    <property type="match status" value="1"/>
</dbReference>
<feature type="region of interest" description="Disordered" evidence="4">
    <location>
        <begin position="211"/>
        <end position="236"/>
    </location>
</feature>
<feature type="compositionally biased region" description="Polar residues" evidence="4">
    <location>
        <begin position="1"/>
        <end position="17"/>
    </location>
</feature>
<protein>
    <recommendedName>
        <fullName evidence="5">Carrier domain-containing protein</fullName>
    </recommendedName>
</protein>
<dbReference type="SMART" id="SM00823">
    <property type="entry name" value="PKS_PP"/>
    <property type="match status" value="1"/>
</dbReference>
<dbReference type="InterPro" id="IPR020806">
    <property type="entry name" value="PKS_PP-bd"/>
</dbReference>
<dbReference type="GO" id="GO:0031177">
    <property type="term" value="F:phosphopantetheine binding"/>
    <property type="evidence" value="ECO:0007669"/>
    <property type="project" value="InterPro"/>
</dbReference>
<dbReference type="InterPro" id="IPR042099">
    <property type="entry name" value="ANL_N_sf"/>
</dbReference>
<feature type="non-terminal residue" evidence="6">
    <location>
        <position position="1"/>
    </location>
</feature>
<dbReference type="PROSITE" id="PS50075">
    <property type="entry name" value="CARRIER"/>
    <property type="match status" value="1"/>
</dbReference>
<evidence type="ECO:0000259" key="5">
    <source>
        <dbReference type="PROSITE" id="PS50075"/>
    </source>
</evidence>
<feature type="region of interest" description="Disordered" evidence="4">
    <location>
        <begin position="1"/>
        <end position="25"/>
    </location>
</feature>
<feature type="domain" description="Carrier" evidence="5">
    <location>
        <begin position="233"/>
        <end position="308"/>
    </location>
</feature>
<dbReference type="Gene3D" id="3.40.50.12780">
    <property type="entry name" value="N-terminal domain of ligase-like"/>
    <property type="match status" value="1"/>
</dbReference>
<keyword evidence="3" id="KW-0597">Phosphoprotein</keyword>
<comment type="caution">
    <text evidence="6">The sequence shown here is derived from an EMBL/GenBank/DDBJ whole genome shotgun (WGS) entry which is preliminary data.</text>
</comment>
<dbReference type="InterPro" id="IPR045851">
    <property type="entry name" value="AMP-bd_C_sf"/>
</dbReference>
<dbReference type="Pfam" id="PF00550">
    <property type="entry name" value="PP-binding"/>
    <property type="match status" value="1"/>
</dbReference>
<dbReference type="InterPro" id="IPR036736">
    <property type="entry name" value="ACP-like_sf"/>
</dbReference>
<dbReference type="Gene3D" id="3.30.300.30">
    <property type="match status" value="1"/>
</dbReference>
<sequence>VNNLYGPTEDTTYSTHAVTDPGAERTPLGRALPGSRVHLLDSDLRPVPLGAIGEVYLSGQGVTRGYHQRPGLTAERYLPLPEGEGGRLYRTGDLARWRPCTTADGGVEFFLDYHGRVDHQVKLRGFRIEPGEVEHALLQHPAVSEAVVTVHGDHLIAHIATRIPSQDDPVVPEERGEDDEQILLRYLRSCLPQHLVPARIVVMDALPRTPNGKVDRKALPEPTSVPSTGAAEPPGTEAQHLVAELFAGLLGRPVTNIHDDFFSLGGHSLLATRLVSRLNALTGASLPLRVVFEHPTIAGLAEFLPEPASGPVRPAAIPRLRRTLGRAGAASGVPSD</sequence>
<dbReference type="Gene3D" id="3.40.50.1820">
    <property type="entry name" value="alpha/beta hydrolase"/>
    <property type="match status" value="1"/>
</dbReference>
<keyword evidence="2" id="KW-0596">Phosphopantetheine</keyword>
<evidence type="ECO:0000313" key="7">
    <source>
        <dbReference type="Proteomes" id="UP000309033"/>
    </source>
</evidence>